<dbReference type="GO" id="GO:0009403">
    <property type="term" value="P:toxin biosynthetic process"/>
    <property type="evidence" value="ECO:0007669"/>
    <property type="project" value="UniProtKB-ARBA"/>
</dbReference>
<dbReference type="InterPro" id="IPR001128">
    <property type="entry name" value="Cyt_P450"/>
</dbReference>
<evidence type="ECO:0000256" key="1">
    <source>
        <dbReference type="ARBA" id="ARBA00001971"/>
    </source>
</evidence>
<dbReference type="SUPFAM" id="SSF48264">
    <property type="entry name" value="Cytochrome P450"/>
    <property type="match status" value="1"/>
</dbReference>
<dbReference type="Gene3D" id="1.10.630.10">
    <property type="entry name" value="Cytochrome P450"/>
    <property type="match status" value="1"/>
</dbReference>
<dbReference type="PANTHER" id="PTHR24305:SF210">
    <property type="entry name" value="CYTOCHROME P450 MONOOXYGENASE ASQL-RELATED"/>
    <property type="match status" value="1"/>
</dbReference>
<dbReference type="InterPro" id="IPR036396">
    <property type="entry name" value="Cyt_P450_sf"/>
</dbReference>
<evidence type="ECO:0000256" key="9">
    <source>
        <dbReference type="PIRSR" id="PIRSR602401-1"/>
    </source>
</evidence>
<dbReference type="GO" id="GO:0005506">
    <property type="term" value="F:iron ion binding"/>
    <property type="evidence" value="ECO:0007669"/>
    <property type="project" value="InterPro"/>
</dbReference>
<dbReference type="InterPro" id="IPR050121">
    <property type="entry name" value="Cytochrome_P450_monoxygenase"/>
</dbReference>
<evidence type="ECO:0000256" key="11">
    <source>
        <dbReference type="SAM" id="Phobius"/>
    </source>
</evidence>
<evidence type="ECO:0000256" key="6">
    <source>
        <dbReference type="ARBA" id="ARBA00023004"/>
    </source>
</evidence>
<dbReference type="InterPro" id="IPR002401">
    <property type="entry name" value="Cyt_P450_E_grp-I"/>
</dbReference>
<dbReference type="PRINTS" id="PR00463">
    <property type="entry name" value="EP450I"/>
</dbReference>
<evidence type="ECO:0000313" key="12">
    <source>
        <dbReference type="EMBL" id="CAD6442022.1"/>
    </source>
</evidence>
<dbReference type="OrthoDB" id="1470350at2759"/>
<proteinExistence type="inferred from homology"/>
<dbReference type="AlphaFoldDB" id="A0A8H2ZKE5"/>
<keyword evidence="6 9" id="KW-0408">Iron</keyword>
<comment type="caution">
    <text evidence="12">The sequence shown here is derived from an EMBL/GenBank/DDBJ whole genome shotgun (WGS) entry which is preliminary data.</text>
</comment>
<dbReference type="GO" id="GO:0004497">
    <property type="term" value="F:monooxygenase activity"/>
    <property type="evidence" value="ECO:0007669"/>
    <property type="project" value="UniProtKB-KW"/>
</dbReference>
<keyword evidence="11" id="KW-1133">Transmembrane helix</keyword>
<evidence type="ECO:0000256" key="10">
    <source>
        <dbReference type="RuleBase" id="RU000461"/>
    </source>
</evidence>
<keyword evidence="7" id="KW-0843">Virulence</keyword>
<evidence type="ECO:0000256" key="5">
    <source>
        <dbReference type="ARBA" id="ARBA00023002"/>
    </source>
</evidence>
<evidence type="ECO:0000256" key="7">
    <source>
        <dbReference type="ARBA" id="ARBA00023026"/>
    </source>
</evidence>
<name>A0A8H2ZKE5_9HELO</name>
<feature type="transmembrane region" description="Helical" evidence="11">
    <location>
        <begin position="12"/>
        <end position="33"/>
    </location>
</feature>
<dbReference type="Pfam" id="PF00067">
    <property type="entry name" value="p450"/>
    <property type="match status" value="1"/>
</dbReference>
<dbReference type="Proteomes" id="UP000624404">
    <property type="component" value="Unassembled WGS sequence"/>
</dbReference>
<keyword evidence="5 10" id="KW-0560">Oxidoreductase</keyword>
<dbReference type="FunFam" id="1.10.630.10:FF:000047">
    <property type="entry name" value="Cytochrome P450 monooxygenase"/>
    <property type="match status" value="1"/>
</dbReference>
<evidence type="ECO:0000313" key="13">
    <source>
        <dbReference type="Proteomes" id="UP000624404"/>
    </source>
</evidence>
<keyword evidence="3 9" id="KW-0349">Heme</keyword>
<evidence type="ECO:0000256" key="2">
    <source>
        <dbReference type="ARBA" id="ARBA00010617"/>
    </source>
</evidence>
<keyword evidence="8 10" id="KW-0503">Monooxygenase</keyword>
<evidence type="ECO:0000256" key="8">
    <source>
        <dbReference type="ARBA" id="ARBA00023033"/>
    </source>
</evidence>
<dbReference type="InterPro" id="IPR017972">
    <property type="entry name" value="Cyt_P450_CS"/>
</dbReference>
<keyword evidence="4 9" id="KW-0479">Metal-binding</keyword>
<feature type="binding site" description="axial binding residue" evidence="9">
    <location>
        <position position="458"/>
    </location>
    <ligand>
        <name>heme</name>
        <dbReference type="ChEBI" id="CHEBI:30413"/>
    </ligand>
    <ligandPart>
        <name>Fe</name>
        <dbReference type="ChEBI" id="CHEBI:18248"/>
    </ligandPart>
</feature>
<dbReference type="CDD" id="cd11058">
    <property type="entry name" value="CYP60B-like"/>
    <property type="match status" value="1"/>
</dbReference>
<dbReference type="GO" id="GO:0016705">
    <property type="term" value="F:oxidoreductase activity, acting on paired donors, with incorporation or reduction of molecular oxygen"/>
    <property type="evidence" value="ECO:0007669"/>
    <property type="project" value="InterPro"/>
</dbReference>
<dbReference type="PANTHER" id="PTHR24305">
    <property type="entry name" value="CYTOCHROME P450"/>
    <property type="match status" value="1"/>
</dbReference>
<keyword evidence="11" id="KW-0812">Transmembrane</keyword>
<dbReference type="GO" id="GO:0020037">
    <property type="term" value="F:heme binding"/>
    <property type="evidence" value="ECO:0007669"/>
    <property type="project" value="InterPro"/>
</dbReference>
<keyword evidence="11" id="KW-0472">Membrane</keyword>
<keyword evidence="13" id="KW-1185">Reference proteome</keyword>
<comment type="cofactor">
    <cofactor evidence="1 9">
        <name>heme</name>
        <dbReference type="ChEBI" id="CHEBI:30413"/>
    </cofactor>
</comment>
<accession>A0A8H2ZKE5</accession>
<sequence length="514" mass="58596">MAPSISIQGQTIAGIISQLSLCAGALVIFYIIYKVIYNLYFHPLAHFPGPRLAAITDGWLCWHNTSGDYHNTMISLHKKYGKVVRFAPNDLDFASPQAYQDIHGHVKQGKNAFLKGQAYNTGSETNAGIVSARDPAVHREIRKSLSHAFSAKALRLQEEVVMQYMDLLISQIYRRKDDEKGLNLSEWYNWLTFDIIGDLAFGESFDAVKSGEGHPWISVILGAVHLMALMEIFRRFPFLMNSFFKKIAMFLMPKGLKEKSRIHFQNSMKKATQRMERGNNDRDDFFSHLLREKENGPKITPEFILAQSNTLIVAGSETTATLLIGVTYYLLNRPETLRHLQEEIRNAFTSSKDITCDSTSALPYLTGVIEEGLRIYPPVPMGLPRDCPGAIIDGEYVPKGAIVYVSGYVATHNEEYFTDANEFHPERWLPASHPRYNSRYQNDNKDANKPFSMGPRACLGVNLAYMEMRVVLAKLAWEFDWELKSKDLVWERDSKLLVLWKKPELRVGFRPVDR</sequence>
<dbReference type="EMBL" id="CAJHIA010000007">
    <property type="protein sequence ID" value="CAD6442022.1"/>
    <property type="molecule type" value="Genomic_DNA"/>
</dbReference>
<dbReference type="PRINTS" id="PR00385">
    <property type="entry name" value="P450"/>
</dbReference>
<organism evidence="12 13">
    <name type="scientific">Sclerotinia trifoliorum</name>
    <dbReference type="NCBI Taxonomy" id="28548"/>
    <lineage>
        <taxon>Eukaryota</taxon>
        <taxon>Fungi</taxon>
        <taxon>Dikarya</taxon>
        <taxon>Ascomycota</taxon>
        <taxon>Pezizomycotina</taxon>
        <taxon>Leotiomycetes</taxon>
        <taxon>Helotiales</taxon>
        <taxon>Sclerotiniaceae</taxon>
        <taxon>Sclerotinia</taxon>
    </lineage>
</organism>
<dbReference type="PROSITE" id="PS00086">
    <property type="entry name" value="CYTOCHROME_P450"/>
    <property type="match status" value="1"/>
</dbReference>
<evidence type="ECO:0000256" key="3">
    <source>
        <dbReference type="ARBA" id="ARBA00022617"/>
    </source>
</evidence>
<protein>
    <submittedName>
        <fullName evidence="12">86e1069c-9a0d-4662-b833-d607c3be4891</fullName>
    </submittedName>
</protein>
<evidence type="ECO:0000256" key="4">
    <source>
        <dbReference type="ARBA" id="ARBA00022723"/>
    </source>
</evidence>
<reference evidence="12" key="1">
    <citation type="submission" date="2020-10" db="EMBL/GenBank/DDBJ databases">
        <authorList>
            <person name="Kusch S."/>
        </authorList>
    </citation>
    <scope>NUCLEOTIDE SEQUENCE</scope>
    <source>
        <strain evidence="12">SwB9</strain>
    </source>
</reference>
<gene>
    <name evidence="12" type="ORF">SCLTRI_LOCUS1814</name>
</gene>
<comment type="similarity">
    <text evidence="2 10">Belongs to the cytochrome P450 family.</text>
</comment>